<evidence type="ECO:0000313" key="1">
    <source>
        <dbReference type="EMBL" id="PIW16673.1"/>
    </source>
</evidence>
<name>A0A2M7G485_9BACT</name>
<dbReference type="InterPro" id="IPR016024">
    <property type="entry name" value="ARM-type_fold"/>
</dbReference>
<comment type="caution">
    <text evidence="1">The sequence shown here is derived from an EMBL/GenBank/DDBJ whole genome shotgun (WGS) entry which is preliminary data.</text>
</comment>
<evidence type="ECO:0000313" key="2">
    <source>
        <dbReference type="Proteomes" id="UP000231019"/>
    </source>
</evidence>
<evidence type="ECO:0008006" key="3">
    <source>
        <dbReference type="Google" id="ProtNLM"/>
    </source>
</evidence>
<organism evidence="1 2">
    <name type="scientific">bacterium (Candidatus Blackallbacteria) CG17_big_fil_post_rev_8_21_14_2_50_48_46</name>
    <dbReference type="NCBI Taxonomy" id="2014261"/>
    <lineage>
        <taxon>Bacteria</taxon>
        <taxon>Candidatus Blackallbacteria</taxon>
    </lineage>
</organism>
<dbReference type="Proteomes" id="UP000231019">
    <property type="component" value="Unassembled WGS sequence"/>
</dbReference>
<dbReference type="EMBL" id="PFFQ01000037">
    <property type="protein sequence ID" value="PIW16673.1"/>
    <property type="molecule type" value="Genomic_DNA"/>
</dbReference>
<protein>
    <recommendedName>
        <fullName evidence="3">HEAT repeat domain-containing protein</fullName>
    </recommendedName>
</protein>
<gene>
    <name evidence="1" type="ORF">COW36_12980</name>
</gene>
<proteinExistence type="predicted"/>
<dbReference type="AlphaFoldDB" id="A0A2M7G485"/>
<dbReference type="SUPFAM" id="SSF48371">
    <property type="entry name" value="ARM repeat"/>
    <property type="match status" value="1"/>
</dbReference>
<reference evidence="1 2" key="1">
    <citation type="submission" date="2017-09" db="EMBL/GenBank/DDBJ databases">
        <title>Depth-based differentiation of microbial function through sediment-hosted aquifers and enrichment of novel symbionts in the deep terrestrial subsurface.</title>
        <authorList>
            <person name="Probst A.J."/>
            <person name="Ladd B."/>
            <person name="Jarett J.K."/>
            <person name="Geller-Mcgrath D.E."/>
            <person name="Sieber C.M."/>
            <person name="Emerson J.B."/>
            <person name="Anantharaman K."/>
            <person name="Thomas B.C."/>
            <person name="Malmstrom R."/>
            <person name="Stieglmeier M."/>
            <person name="Klingl A."/>
            <person name="Woyke T."/>
            <person name="Ryan C.M."/>
            <person name="Banfield J.F."/>
        </authorList>
    </citation>
    <scope>NUCLEOTIDE SEQUENCE [LARGE SCALE GENOMIC DNA]</scope>
    <source>
        <strain evidence="1">CG17_big_fil_post_rev_8_21_14_2_50_48_46</strain>
    </source>
</reference>
<accession>A0A2M7G485</accession>
<sequence length="495" mass="56772">MMIEKNNLFKLIKSEDADKLLRAVKIEERYPGIIRSIIEDADQFELEYRDYRKLVFALSKAANSEEELFLIASNKKLNWYTRQSAIHAINIAHDLKHIYGLIGVLKDNEDVGEVRKAVLDAITDNDLKDLLPVVQELFNSMKQGEWVLGHWNFADRELLDARGLLGDRTAVKEIIERYYITFSDVVDYEFKPLTADDSNYEFKPLILLMKSLGGLKGMLDEIDNFQTGSLEDRLKSVAISESNEYVRRWALERMSEINPEFSSPVLVQLLGDKSWTVPYGAYKKLLKLKPIGLLEAAVTNSHLKPEQRLFAAYTLLNLDEKLPIPINSIPTYPKEIVPPIPEHIRSAIIRYWVPKSLRGTDIRWLIEEKLLEPKSEYKPILIKKFLNEIEKQGLGSFSCKDSGEVMGSSGASTYCIVKIDEADVCLSYIGPYFSFGNTVYQEDKSILEKIEKIANRIGLYTLGDEGRIIFPGMNIYFFGDREPLPIADLIFYWQD</sequence>